<dbReference type="Pfam" id="PF19700">
    <property type="entry name" value="DUF6198"/>
    <property type="match status" value="1"/>
</dbReference>
<evidence type="ECO:0000313" key="2">
    <source>
        <dbReference type="EMBL" id="ARK28993.1"/>
    </source>
</evidence>
<feature type="transmembrane region" description="Helical" evidence="1">
    <location>
        <begin position="50"/>
        <end position="68"/>
    </location>
</feature>
<dbReference type="RefSeq" id="WP_066157758.1">
    <property type="nucleotide sequence ID" value="NZ_CP020814.1"/>
</dbReference>
<evidence type="ECO:0000313" key="3">
    <source>
        <dbReference type="Proteomes" id="UP000193006"/>
    </source>
</evidence>
<dbReference type="AlphaFoldDB" id="A0A1X9M9Z9"/>
<protein>
    <recommendedName>
        <fullName evidence="4">BCR, YitT family</fullName>
    </recommendedName>
</protein>
<evidence type="ECO:0000256" key="1">
    <source>
        <dbReference type="SAM" id="Phobius"/>
    </source>
</evidence>
<proteinExistence type="predicted"/>
<sequence length="205" mass="22091">MKSVLIRALSYTGGLLIVSFGVTLTILAGLGAGAWDALNVGLANSTRFSVGNWVIFVGMILIIINALLTKSKPVIHSLITILILGYFIDFWLIFVFNDSLFSGMGLQVVILLIGIVVLAFGASIYMQAEFALIPIDAFMFAIRHVLGVNLMIAKTIGELVALIAAFIVGGPIGIGTVFVTFLIGPLIQFFFPRVGKRLDWKAAQE</sequence>
<organism evidence="2 3">
    <name type="scientific">Halalkalibacter krulwichiae</name>
    <dbReference type="NCBI Taxonomy" id="199441"/>
    <lineage>
        <taxon>Bacteria</taxon>
        <taxon>Bacillati</taxon>
        <taxon>Bacillota</taxon>
        <taxon>Bacilli</taxon>
        <taxon>Bacillales</taxon>
        <taxon>Bacillaceae</taxon>
        <taxon>Halalkalibacter</taxon>
    </lineage>
</organism>
<dbReference type="PANTHER" id="PTHR40078">
    <property type="entry name" value="INTEGRAL MEMBRANE PROTEIN-RELATED"/>
    <property type="match status" value="1"/>
</dbReference>
<accession>A0A1X9M9Z9</accession>
<feature type="transmembrane region" description="Helical" evidence="1">
    <location>
        <begin position="12"/>
        <end position="35"/>
    </location>
</feature>
<dbReference type="Proteomes" id="UP000193006">
    <property type="component" value="Chromosome"/>
</dbReference>
<dbReference type="KEGG" id="bkw:BkAM31D_03465"/>
<dbReference type="PANTHER" id="PTHR40078:SF1">
    <property type="entry name" value="INTEGRAL MEMBRANE PROTEIN"/>
    <property type="match status" value="1"/>
</dbReference>
<gene>
    <name evidence="2" type="ORF">BkAM31D_03465</name>
</gene>
<name>A0A1X9M9Z9_9BACI</name>
<keyword evidence="1" id="KW-0472">Membrane</keyword>
<reference evidence="2 3" key="1">
    <citation type="submission" date="2017-04" db="EMBL/GenBank/DDBJ databases">
        <title>Bacillus krulwichiae AM31D Genome sequencing and assembly.</title>
        <authorList>
            <person name="Krulwich T.A."/>
            <person name="Anastor L."/>
            <person name="Ehrlich R."/>
            <person name="Ehrlich G.D."/>
            <person name="Janto B."/>
        </authorList>
    </citation>
    <scope>NUCLEOTIDE SEQUENCE [LARGE SCALE GENOMIC DNA]</scope>
    <source>
        <strain evidence="2 3">AM31D</strain>
    </source>
</reference>
<feature type="transmembrane region" description="Helical" evidence="1">
    <location>
        <begin position="159"/>
        <end position="191"/>
    </location>
</feature>
<keyword evidence="1" id="KW-0812">Transmembrane</keyword>
<feature type="transmembrane region" description="Helical" evidence="1">
    <location>
        <begin position="100"/>
        <end position="120"/>
    </location>
</feature>
<keyword evidence="3" id="KW-1185">Reference proteome</keyword>
<dbReference type="STRING" id="199441.BkAM31D_03465"/>
<keyword evidence="1" id="KW-1133">Transmembrane helix</keyword>
<dbReference type="InterPro" id="IPR038750">
    <property type="entry name" value="YczE/YyaS-like"/>
</dbReference>
<dbReference type="EMBL" id="CP020814">
    <property type="protein sequence ID" value="ARK28993.1"/>
    <property type="molecule type" value="Genomic_DNA"/>
</dbReference>
<evidence type="ECO:0008006" key="4">
    <source>
        <dbReference type="Google" id="ProtNLM"/>
    </source>
</evidence>
<feature type="transmembrane region" description="Helical" evidence="1">
    <location>
        <begin position="75"/>
        <end position="94"/>
    </location>
</feature>